<sequence>MGAVRHTLKRRPEGIAGISDVTDPAGVARLSWRVQNTLAGHLYL</sequence>
<evidence type="ECO:0000313" key="2">
    <source>
        <dbReference type="EMBL" id="SPD47836.1"/>
    </source>
</evidence>
<protein>
    <submittedName>
        <fullName evidence="2">Uncharacterized protein</fullName>
    </submittedName>
</protein>
<accession>A0A375HAA9</accession>
<evidence type="ECO:0000313" key="3">
    <source>
        <dbReference type="Proteomes" id="UP000255168"/>
    </source>
</evidence>
<dbReference type="AlphaFoldDB" id="A0A375HAA9"/>
<dbReference type="EMBL" id="OFTC01000016">
    <property type="protein sequence ID" value="SOZ35870.1"/>
    <property type="molecule type" value="Genomic_DNA"/>
</dbReference>
<name>A0A375HAA9_9BURK</name>
<proteinExistence type="predicted"/>
<keyword evidence="4" id="KW-1185">Reference proteome</keyword>
<dbReference type="Proteomes" id="UP000256710">
    <property type="component" value="Unassembled WGS sequence"/>
</dbReference>
<dbReference type="EMBL" id="LT984806">
    <property type="protein sequence ID" value="SPD47836.1"/>
    <property type="molecule type" value="Genomic_DNA"/>
</dbReference>
<evidence type="ECO:0000313" key="1">
    <source>
        <dbReference type="EMBL" id="SOZ35870.1"/>
    </source>
</evidence>
<organism evidence="2 3">
    <name type="scientific">Cupriavidus neocaledonicus</name>
    <dbReference type="NCBI Taxonomy" id="1040979"/>
    <lineage>
        <taxon>Bacteria</taxon>
        <taxon>Pseudomonadati</taxon>
        <taxon>Pseudomonadota</taxon>
        <taxon>Betaproteobacteria</taxon>
        <taxon>Burkholderiales</taxon>
        <taxon>Burkholderiaceae</taxon>
        <taxon>Cupriavidus</taxon>
    </lineage>
</organism>
<gene>
    <name evidence="1" type="ORF">CBM2605_A230125</name>
    <name evidence="2" type="ORF">CBM2607_12776</name>
</gene>
<dbReference type="Proteomes" id="UP000255168">
    <property type="component" value="Chromosome I"/>
</dbReference>
<reference evidence="3 4" key="1">
    <citation type="submission" date="2018-01" db="EMBL/GenBank/DDBJ databases">
        <authorList>
            <person name="Clerissi C."/>
        </authorList>
    </citation>
    <scope>NUCLEOTIDE SEQUENCE [LARGE SCALE GENOMIC DNA]</scope>
    <source>
        <strain evidence="1">Cupriavidus taiwanensis STM 6082</strain>
        <strain evidence="2">Cupriavidus taiwanensis STM 6160</strain>
    </source>
</reference>
<evidence type="ECO:0000313" key="4">
    <source>
        <dbReference type="Proteomes" id="UP000256710"/>
    </source>
</evidence>